<accession>A0A9X9MN74</accession>
<evidence type="ECO:0000256" key="1">
    <source>
        <dbReference type="SAM" id="MobiDB-lite"/>
    </source>
</evidence>
<name>A0A9X9MN74_BLUGR</name>
<dbReference type="EMBL" id="LR026992">
    <property type="protein sequence ID" value="VDB93770.1"/>
    <property type="molecule type" value="Genomic_DNA"/>
</dbReference>
<reference evidence="2 3" key="1">
    <citation type="submission" date="2018-08" db="EMBL/GenBank/DDBJ databases">
        <authorList>
            <person name="Muller C M."/>
        </authorList>
    </citation>
    <scope>NUCLEOTIDE SEQUENCE [LARGE SCALE GENOMIC DNA]</scope>
</reference>
<sequence>AVPKQPQSGKSGKPGGDRKTKRSEQEESRFADGSFLVVKAPEAIKDKLTEEDFSNVCESAGVIKHGMSVGALSKTHWFLRYDNQAEVDEVVGKVITFPKDLGLKKDERHEIVPYLADGPKSFYLSNAGPFKDLEIQELIEKKFEGQKYWMGKKMLGLIKTPKRLLLFEKSQGLYSFEVGDKAGFLLRFRAINRTKKCGYCGKEHEGGAGSCPLIQPCEPSSDLKNRLVRMPI</sequence>
<feature type="region of interest" description="Disordered" evidence="1">
    <location>
        <begin position="1"/>
        <end position="29"/>
    </location>
</feature>
<feature type="compositionally biased region" description="Basic and acidic residues" evidence="1">
    <location>
        <begin position="15"/>
        <end position="29"/>
    </location>
</feature>
<dbReference type="Proteomes" id="UP000324639">
    <property type="component" value="Chromosome Bgt_-09"/>
</dbReference>
<evidence type="ECO:0000313" key="3">
    <source>
        <dbReference type="Proteomes" id="UP000324639"/>
    </source>
</evidence>
<organism evidence="2 3">
    <name type="scientific">Blumeria graminis f. sp. tritici</name>
    <dbReference type="NCBI Taxonomy" id="62690"/>
    <lineage>
        <taxon>Eukaryota</taxon>
        <taxon>Fungi</taxon>
        <taxon>Dikarya</taxon>
        <taxon>Ascomycota</taxon>
        <taxon>Pezizomycotina</taxon>
        <taxon>Leotiomycetes</taxon>
        <taxon>Erysiphales</taxon>
        <taxon>Erysiphaceae</taxon>
        <taxon>Blumeria</taxon>
    </lineage>
</organism>
<proteinExistence type="predicted"/>
<protein>
    <submittedName>
        <fullName evidence="2">Bgt-50256</fullName>
    </submittedName>
</protein>
<keyword evidence="3" id="KW-1185">Reference proteome</keyword>
<dbReference type="AlphaFoldDB" id="A0A9X9MN74"/>
<evidence type="ECO:0000313" key="2">
    <source>
        <dbReference type="EMBL" id="VDB93770.1"/>
    </source>
</evidence>
<feature type="compositionally biased region" description="Polar residues" evidence="1">
    <location>
        <begin position="1"/>
        <end position="10"/>
    </location>
</feature>
<gene>
    <name evidence="2" type="ORF">BGT96224V316_LOCUS7390</name>
</gene>
<feature type="non-terminal residue" evidence="2">
    <location>
        <position position="1"/>
    </location>
</feature>